<feature type="binding site" evidence="18">
    <location>
        <position position="329"/>
    </location>
    <ligand>
        <name>K(+)</name>
        <dbReference type="ChEBI" id="CHEBI:29103"/>
    </ligand>
</feature>
<dbReference type="InterPro" id="IPR029056">
    <property type="entry name" value="Ribokinase-like"/>
</dbReference>
<comment type="pathway">
    <text evidence="18">Carbohydrate metabolism; D-ribose degradation; D-ribose 5-phosphate from beta-D-ribopyranose: step 2/2.</text>
</comment>
<feature type="region of interest" description="Disordered" evidence="20">
    <location>
        <begin position="1"/>
        <end position="22"/>
    </location>
</feature>
<evidence type="ECO:0000256" key="4">
    <source>
        <dbReference type="ARBA" id="ARBA00022723"/>
    </source>
</evidence>
<dbReference type="GO" id="GO:0019303">
    <property type="term" value="P:D-ribose catabolic process"/>
    <property type="evidence" value="ECO:0007669"/>
    <property type="project" value="UniProtKB-UniRule"/>
</dbReference>
<dbReference type="PANTHER" id="PTHR10584:SF166">
    <property type="entry name" value="RIBOKINASE"/>
    <property type="match status" value="1"/>
</dbReference>
<keyword evidence="17" id="KW-0464">Manganese</keyword>
<sequence length="554" mass="57991">MSTTTSTSTAGEGNSNANDNKPILVVGSANQDLTSTTDVFPALGETVMGKNFATACGGKGANQAVAAASLGMAPVAMLCRVGDDLFGRNLLDNFREAGVEVFGGKATVLQGIPSGVASILVDEASGDNSIVVSPGANSELTKEDVRAAVAGIVPSQVLVQLEIPPPVAFEALRAGKEAGATTILNTAPAPEGWSLEDPEMPFLEHTDLLVLNESELRKVAGAGDSDNDSDEERLAKSLLARGVGTAVIVTLGSRGAMVVEKTGGDGAIRTASVDAPGDLPARELPVRSTVGAGDAFCGALAAYRSAGLSLSEAAGYACGVASTTVRKDGAQPSYPRYDELPECLRLGGDHRPPKRPRASSARPVITFVTGNKKKLEEAKQILSTAGGSAPFELTNQKIDLPELQGDRFEIAREKCRLAAKQVNGAVFTEDTSLSFNALNGLPGPYIKWFLEDCGHEGLNKMLDGFDDRTAYAQTIVAYTTGPGEEIHIFDGRTNGKIVAARGPTDFGWDPVFEPDEGEGKTYAEMTKEFKNSISHRGRSFEKFRAFLASTGSGD</sequence>
<keyword evidence="12 18" id="KW-0119">Carbohydrate metabolism</keyword>
<dbReference type="HAMAP" id="MF_01987">
    <property type="entry name" value="Ribokinase"/>
    <property type="match status" value="1"/>
</dbReference>
<keyword evidence="8 18" id="KW-0067">ATP-binding</keyword>
<keyword evidence="9 17" id="KW-0460">Magnesium</keyword>
<feature type="binding site" evidence="18">
    <location>
        <position position="324"/>
    </location>
    <ligand>
        <name>K(+)</name>
        <dbReference type="ChEBI" id="CHEBI:29103"/>
    </ligand>
</feature>
<dbReference type="Gene3D" id="3.40.1190.20">
    <property type="match status" value="1"/>
</dbReference>
<evidence type="ECO:0000256" key="11">
    <source>
        <dbReference type="ARBA" id="ARBA00023080"/>
    </source>
</evidence>
<feature type="binding site" evidence="18">
    <location>
        <begin position="58"/>
        <end position="62"/>
    </location>
    <ligand>
        <name>substrate</name>
    </ligand>
</feature>
<keyword evidence="18" id="KW-0539">Nucleus</keyword>
<dbReference type="GO" id="GO:0005524">
    <property type="term" value="F:ATP binding"/>
    <property type="evidence" value="ECO:0007669"/>
    <property type="project" value="UniProtKB-UniRule"/>
</dbReference>
<feature type="binding site" evidence="17">
    <location>
        <position position="414"/>
    </location>
    <ligand>
        <name>ITP</name>
        <dbReference type="ChEBI" id="CHEBI:61402"/>
    </ligand>
</feature>
<dbReference type="EMBL" id="CAACVS010000564">
    <property type="protein sequence ID" value="VEU43597.1"/>
    <property type="molecule type" value="Genomic_DNA"/>
</dbReference>
<feature type="binding site" evidence="17">
    <location>
        <begin position="506"/>
        <end position="509"/>
    </location>
    <ligand>
        <name>ITP</name>
        <dbReference type="ChEBI" id="CHEBI:61402"/>
    </ligand>
</feature>
<keyword evidence="23" id="KW-1185">Reference proteome</keyword>
<feature type="active site" description="Proton acceptor" evidence="18">
    <location>
        <position position="294"/>
    </location>
</feature>
<evidence type="ECO:0000256" key="10">
    <source>
        <dbReference type="ARBA" id="ARBA00022958"/>
    </source>
</evidence>
<dbReference type="Pfam" id="PF00294">
    <property type="entry name" value="PfkB"/>
    <property type="match status" value="1"/>
</dbReference>
<keyword evidence="6 18" id="KW-0418">Kinase</keyword>
<dbReference type="GO" id="GO:0009204">
    <property type="term" value="P:deoxyribonucleoside triphosphate catabolic process"/>
    <property type="evidence" value="ECO:0007669"/>
    <property type="project" value="UniProtKB-UniRule"/>
</dbReference>
<evidence type="ECO:0000256" key="14">
    <source>
        <dbReference type="ARBA" id="ARBA00093218"/>
    </source>
</evidence>
<dbReference type="NCBIfam" id="TIGR00042">
    <property type="entry name" value="RdgB/HAM1 family non-canonical purine NTP pyrophosphatase"/>
    <property type="match status" value="1"/>
</dbReference>
<dbReference type="PANTHER" id="PTHR10584">
    <property type="entry name" value="SUGAR KINASE"/>
    <property type="match status" value="1"/>
</dbReference>
<accession>A0A448ZNH4</accession>
<dbReference type="InterPro" id="IPR011611">
    <property type="entry name" value="PfkB_dom"/>
</dbReference>
<feature type="binding site" evidence="17">
    <location>
        <begin position="430"/>
        <end position="431"/>
    </location>
    <ligand>
        <name>ITP</name>
        <dbReference type="ChEBI" id="CHEBI:61402"/>
    </ligand>
</feature>
<feature type="binding site" evidence="17">
    <location>
        <position position="430"/>
    </location>
    <ligand>
        <name>Mg(2+)</name>
        <dbReference type="ChEBI" id="CHEBI:18420"/>
    </ligand>
</feature>
<dbReference type="Gene3D" id="3.90.950.10">
    <property type="match status" value="1"/>
</dbReference>
<protein>
    <recommendedName>
        <fullName evidence="17 18">Multifunctional fusion protein</fullName>
    </recommendedName>
    <domain>
        <recommendedName>
            <fullName evidence="17">Inosine triphosphate pyrophosphatase</fullName>
            <shortName evidence="17">ITPase</shortName>
            <shortName evidence="17">Inosine triphosphatase</shortName>
            <ecNumber evidence="17">3.6.1.66</ecNumber>
        </recommendedName>
        <alternativeName>
            <fullName evidence="17">Non-canonical purine NTP pyrophosphatase</fullName>
        </alternativeName>
        <alternativeName>
            <fullName evidence="17">Non-standard purine NTP pyrophosphatase</fullName>
        </alternativeName>
        <alternativeName>
            <fullName evidence="17">Nucleoside-triphosphate diphosphatase</fullName>
        </alternativeName>
        <alternativeName>
            <fullName evidence="17">Nucleoside-triphosphate pyrophosphatase</fullName>
        </alternativeName>
        <alternativeName>
            <fullName evidence="17">XTP/dITP diphosphatase</fullName>
            <shortName evidence="17">NTPase</shortName>
        </alternativeName>
    </domain>
    <domain>
        <recommendedName>
            <fullName evidence="18">Ribokinase</fullName>
            <shortName evidence="18">RK</shortName>
            <ecNumber evidence="18">2.7.1.15</ecNumber>
        </recommendedName>
    </domain>
</protein>
<comment type="similarity">
    <text evidence="18">Belongs to the carbohydrate kinase PfkB family. Ribokinase subfamily.</text>
</comment>
<evidence type="ECO:0000256" key="1">
    <source>
        <dbReference type="ARBA" id="ARBA00005380"/>
    </source>
</evidence>
<evidence type="ECO:0000256" key="12">
    <source>
        <dbReference type="ARBA" id="ARBA00023277"/>
    </source>
</evidence>
<evidence type="ECO:0000256" key="17">
    <source>
        <dbReference type="HAMAP-Rule" id="MF_03148"/>
    </source>
</evidence>
<dbReference type="Proteomes" id="UP000291116">
    <property type="component" value="Unassembled WGS sequence"/>
</dbReference>
<dbReference type="InterPro" id="IPR002139">
    <property type="entry name" value="Ribo/fructo_kinase"/>
</dbReference>
<feature type="binding site" evidence="18">
    <location>
        <begin position="293"/>
        <end position="294"/>
    </location>
    <ligand>
        <name>ATP</name>
        <dbReference type="ChEBI" id="CHEBI:30616"/>
    </ligand>
</feature>
<evidence type="ECO:0000256" key="5">
    <source>
        <dbReference type="ARBA" id="ARBA00022741"/>
    </source>
</evidence>
<dbReference type="GO" id="GO:0036220">
    <property type="term" value="F:ITP diphosphatase activity"/>
    <property type="evidence" value="ECO:0007669"/>
    <property type="project" value="UniProtKB-UniRule"/>
</dbReference>
<comment type="catalytic activity">
    <reaction evidence="15">
        <text>dITP + H2O = dIMP + diphosphate + H(+)</text>
        <dbReference type="Rhea" id="RHEA:28342"/>
        <dbReference type="ChEBI" id="CHEBI:15377"/>
        <dbReference type="ChEBI" id="CHEBI:15378"/>
        <dbReference type="ChEBI" id="CHEBI:33019"/>
        <dbReference type="ChEBI" id="CHEBI:61194"/>
        <dbReference type="ChEBI" id="CHEBI:61382"/>
        <dbReference type="EC" id="3.6.1.66"/>
    </reaction>
    <physiologicalReaction direction="left-to-right" evidence="15">
        <dbReference type="Rhea" id="RHEA:28343"/>
    </physiologicalReaction>
</comment>
<comment type="function">
    <text evidence="17">Pyrophosphatase that hydrolyzes non-canonical purine nucleotides such as inosine triphosphate (ITP), deoxyinosine triphosphate (dITP) or xanthosine 5'-triphosphate (XTP) to their respective monophosphate derivatives. The enzyme does not distinguish between the deoxy- and ribose forms. Probably excludes non-canonical purines from RNA and DNA precursor pools, thus preventing their incorporation into RNA and DNA and avoiding chromosomal lesions.</text>
</comment>
<comment type="cofactor">
    <cofactor evidence="17">
        <name>Mg(2+)</name>
        <dbReference type="ChEBI" id="CHEBI:18420"/>
    </cofactor>
    <cofactor evidence="17">
        <name>Mn(2+)</name>
        <dbReference type="ChEBI" id="CHEBI:29035"/>
    </cofactor>
    <text evidence="17">Binds 1 divalent metal cation per subunit; can use either Mg(2+) or Mn(2+).</text>
</comment>
<feature type="binding site" evidence="18">
    <location>
        <position position="162"/>
    </location>
    <ligand>
        <name>substrate</name>
    </ligand>
</feature>
<dbReference type="InterPro" id="IPR002637">
    <property type="entry name" value="RdgB/HAM1"/>
</dbReference>
<dbReference type="CDD" id="cd01174">
    <property type="entry name" value="ribokinase"/>
    <property type="match status" value="1"/>
</dbReference>
<comment type="subunit">
    <text evidence="17">Homodimer.</text>
</comment>
<evidence type="ECO:0000256" key="9">
    <source>
        <dbReference type="ARBA" id="ARBA00022842"/>
    </source>
</evidence>
<dbReference type="UniPathway" id="UPA00916">
    <property type="reaction ID" value="UER00889"/>
</dbReference>
<dbReference type="GO" id="GO:0036222">
    <property type="term" value="F:XTP diphosphatase activity"/>
    <property type="evidence" value="ECO:0007669"/>
    <property type="project" value="UniProtKB-UniRule"/>
</dbReference>
<keyword evidence="3 18" id="KW-0808">Transferase</keyword>
<feature type="binding site" evidence="18">
    <location>
        <position position="327"/>
    </location>
    <ligand>
        <name>K(+)</name>
        <dbReference type="ChEBI" id="CHEBI:29103"/>
    </ligand>
</feature>
<dbReference type="PROSITE" id="PS00584">
    <property type="entry name" value="PFKB_KINASES_2"/>
    <property type="match status" value="1"/>
</dbReference>
<comment type="catalytic activity">
    <reaction evidence="17">
        <text>XTP + H2O = XMP + diphosphate + H(+)</text>
        <dbReference type="Rhea" id="RHEA:28610"/>
        <dbReference type="ChEBI" id="CHEBI:15377"/>
        <dbReference type="ChEBI" id="CHEBI:15378"/>
        <dbReference type="ChEBI" id="CHEBI:33019"/>
        <dbReference type="ChEBI" id="CHEBI:57464"/>
        <dbReference type="ChEBI" id="CHEBI:61314"/>
        <dbReference type="EC" id="3.6.1.66"/>
    </reaction>
</comment>
<feature type="binding site" evidence="18">
    <location>
        <position position="290"/>
    </location>
    <ligand>
        <name>K(+)</name>
        <dbReference type="ChEBI" id="CHEBI:29103"/>
    </ligand>
</feature>
<comment type="similarity">
    <text evidence="17 19">Belongs to the HAM1 NTPase family.</text>
</comment>
<keyword evidence="2 17" id="KW-0963">Cytoplasm</keyword>
<evidence type="ECO:0000256" key="19">
    <source>
        <dbReference type="RuleBase" id="RU003781"/>
    </source>
</evidence>
<feature type="domain" description="Carbohydrate kinase PfkB" evidence="21">
    <location>
        <begin position="23"/>
        <end position="335"/>
    </location>
</feature>
<keyword evidence="7 17" id="KW-0378">Hydrolase</keyword>
<dbReference type="PRINTS" id="PR00990">
    <property type="entry name" value="RIBOKINASE"/>
</dbReference>
<dbReference type="GO" id="GO:0005634">
    <property type="term" value="C:nucleus"/>
    <property type="evidence" value="ECO:0007669"/>
    <property type="project" value="UniProtKB-SubCell"/>
</dbReference>
<dbReference type="FunFam" id="3.90.950.10:FF:000003">
    <property type="entry name" value="Inosine triphosphate pyrophosphatase"/>
    <property type="match status" value="1"/>
</dbReference>
<evidence type="ECO:0000313" key="23">
    <source>
        <dbReference type="Proteomes" id="UP000291116"/>
    </source>
</evidence>
<feature type="binding site" evidence="17">
    <location>
        <position position="402"/>
    </location>
    <ligand>
        <name>Mg(2+)</name>
        <dbReference type="ChEBI" id="CHEBI:18420"/>
    </ligand>
</feature>
<feature type="binding site" evidence="18">
    <location>
        <position position="333"/>
    </location>
    <ligand>
        <name>K(+)</name>
        <dbReference type="ChEBI" id="CHEBI:29103"/>
    </ligand>
</feature>
<comment type="function">
    <text evidence="18">Catalyzes the phosphorylation of ribose at O-5 in a reaction requiring ATP and magnesium. The resulting D-ribose-5-phosphate can then be used either for sythesis of nucleotides, histidine, and tryptophan, or as a component of the pentose phosphate pathway.</text>
</comment>
<dbReference type="GO" id="GO:0009117">
    <property type="term" value="P:nucleotide metabolic process"/>
    <property type="evidence" value="ECO:0007669"/>
    <property type="project" value="UniProtKB-KW"/>
</dbReference>
<dbReference type="Pfam" id="PF01725">
    <property type="entry name" value="Ham1p_like"/>
    <property type="match status" value="1"/>
</dbReference>
<keyword evidence="5 17" id="KW-0547">Nucleotide-binding</keyword>
<evidence type="ECO:0000256" key="3">
    <source>
        <dbReference type="ARBA" id="ARBA00022679"/>
    </source>
</evidence>
<evidence type="ECO:0000256" key="20">
    <source>
        <dbReference type="SAM" id="MobiDB-lite"/>
    </source>
</evidence>
<evidence type="ECO:0000256" key="6">
    <source>
        <dbReference type="ARBA" id="ARBA00022777"/>
    </source>
</evidence>
<feature type="binding site" evidence="17">
    <location>
        <begin position="535"/>
        <end position="536"/>
    </location>
    <ligand>
        <name>ITP</name>
        <dbReference type="ChEBI" id="CHEBI:61402"/>
    </ligand>
</feature>
<feature type="binding site" evidence="17">
    <location>
        <begin position="369"/>
        <end position="374"/>
    </location>
    <ligand>
        <name>ITP</name>
        <dbReference type="ChEBI" id="CHEBI:61402"/>
    </ligand>
</feature>
<dbReference type="HAMAP" id="MF_03148">
    <property type="entry name" value="HAM1_NTPase"/>
    <property type="match status" value="1"/>
</dbReference>
<dbReference type="InterPro" id="IPR027502">
    <property type="entry name" value="ITPase"/>
</dbReference>
<evidence type="ECO:0000256" key="15">
    <source>
        <dbReference type="ARBA" id="ARBA00093255"/>
    </source>
</evidence>
<gene>
    <name evidence="22" type="ORF">PSNMU_V1.4_AUG-EV-PASAV3_0106320</name>
</gene>
<comment type="function">
    <text evidence="13">Pyrophosphatase that hydrolyzes the non-canonical purine nucleotides inosine triphosphate (ITP), deoxyinosine triphosphate (dITP) as well as 2'-deoxy-N-6-hydroxylaminopurine triphosphate (dHAPTP) and xanthosine 5'-triphosphate (XTP) to their respective monophosphate derivatives. The enzyme does not distinguish between the deoxy- and ribose forms. Probably excludes non-canonical purines from RNA and DNA precursor pools, thus preventing their incorporation into RNA and DNA and avoiding chromosomal lesions.</text>
</comment>
<dbReference type="GO" id="GO:0035870">
    <property type="term" value="F:dITP diphosphatase activity"/>
    <property type="evidence" value="ECO:0007669"/>
    <property type="project" value="UniProtKB-UniRule"/>
</dbReference>
<evidence type="ECO:0000256" key="2">
    <source>
        <dbReference type="ARBA" id="ARBA00022490"/>
    </source>
</evidence>
<comment type="subcellular location">
    <subcellularLocation>
        <location evidence="18">Cytoplasm</location>
    </subcellularLocation>
    <subcellularLocation>
        <location evidence="18">Nucleus</location>
    </subcellularLocation>
</comment>
<comment type="catalytic activity">
    <reaction evidence="16">
        <text>N(6)-hydroxy-dATP + H2O = N(6)-hydroxy-dAMP + diphosphate + H(+)</text>
        <dbReference type="Rhea" id="RHEA:83971"/>
        <dbReference type="ChEBI" id="CHEBI:15377"/>
        <dbReference type="ChEBI" id="CHEBI:15378"/>
        <dbReference type="ChEBI" id="CHEBI:33019"/>
        <dbReference type="ChEBI" id="CHEBI:233529"/>
        <dbReference type="ChEBI" id="CHEBI:233530"/>
    </reaction>
    <physiologicalReaction direction="left-to-right" evidence="16">
        <dbReference type="Rhea" id="RHEA:83972"/>
    </physiologicalReaction>
</comment>
<evidence type="ECO:0000256" key="13">
    <source>
        <dbReference type="ARBA" id="ARBA00054940"/>
    </source>
</evidence>
<organism evidence="22 23">
    <name type="scientific">Pseudo-nitzschia multistriata</name>
    <dbReference type="NCBI Taxonomy" id="183589"/>
    <lineage>
        <taxon>Eukaryota</taxon>
        <taxon>Sar</taxon>
        <taxon>Stramenopiles</taxon>
        <taxon>Ochrophyta</taxon>
        <taxon>Bacillariophyta</taxon>
        <taxon>Bacillariophyceae</taxon>
        <taxon>Bacillariophycidae</taxon>
        <taxon>Bacillariales</taxon>
        <taxon>Bacillariaceae</taxon>
        <taxon>Pseudo-nitzschia</taxon>
    </lineage>
</organism>
<dbReference type="EC" id="2.7.1.15" evidence="18"/>
<dbReference type="GO" id="GO:0005737">
    <property type="term" value="C:cytoplasm"/>
    <property type="evidence" value="ECO:0007669"/>
    <property type="project" value="UniProtKB-SubCell"/>
</dbReference>
<feature type="binding site" evidence="18">
    <location>
        <position position="212"/>
    </location>
    <ligand>
        <name>ATP</name>
        <dbReference type="ChEBI" id="CHEBI:30616"/>
    </ligand>
</feature>
<keyword evidence="10 18" id="KW-0630">Potassium</keyword>
<dbReference type="InterPro" id="IPR011877">
    <property type="entry name" value="Ribokinase"/>
</dbReference>
<comment type="catalytic activity">
    <reaction evidence="18">
        <text>D-ribose + ATP = D-ribose 5-phosphate + ADP + H(+)</text>
        <dbReference type="Rhea" id="RHEA:13697"/>
        <dbReference type="ChEBI" id="CHEBI:15378"/>
        <dbReference type="ChEBI" id="CHEBI:30616"/>
        <dbReference type="ChEBI" id="CHEBI:47013"/>
        <dbReference type="ChEBI" id="CHEBI:78346"/>
        <dbReference type="ChEBI" id="CHEBI:456216"/>
        <dbReference type="EC" id="2.7.1.15"/>
    </reaction>
</comment>
<comment type="activity regulation">
    <text evidence="18">Activated by a monovalent cation that binds near, but not in, the active site. The most likely occupant of the site in vivo is potassium. Ion binding induces a conformational change that may alter substrate affinity.</text>
</comment>
<dbReference type="GO" id="GO:0046872">
    <property type="term" value="F:metal ion binding"/>
    <property type="evidence" value="ECO:0007669"/>
    <property type="project" value="UniProtKB-KW"/>
</dbReference>
<comment type="catalytic activity">
    <reaction evidence="14">
        <text>ITP + H2O = IMP + diphosphate + H(+)</text>
        <dbReference type="Rhea" id="RHEA:29399"/>
        <dbReference type="ChEBI" id="CHEBI:15377"/>
        <dbReference type="ChEBI" id="CHEBI:15378"/>
        <dbReference type="ChEBI" id="CHEBI:33019"/>
        <dbReference type="ChEBI" id="CHEBI:58053"/>
        <dbReference type="ChEBI" id="CHEBI:61402"/>
        <dbReference type="EC" id="3.6.1.66"/>
    </reaction>
    <physiologicalReaction direction="left-to-right" evidence="14">
        <dbReference type="Rhea" id="RHEA:29400"/>
    </physiologicalReaction>
</comment>
<evidence type="ECO:0000256" key="16">
    <source>
        <dbReference type="ARBA" id="ARBA00093271"/>
    </source>
</evidence>
<dbReference type="CDD" id="cd00515">
    <property type="entry name" value="HAM1"/>
    <property type="match status" value="1"/>
</dbReference>
<dbReference type="EC" id="3.6.1.66" evidence="17"/>
<dbReference type="OrthoDB" id="6288734at2759"/>
<dbReference type="InterPro" id="IPR029001">
    <property type="entry name" value="ITPase-like_fam"/>
</dbReference>
<dbReference type="GO" id="GO:0004747">
    <property type="term" value="F:ribokinase activity"/>
    <property type="evidence" value="ECO:0007669"/>
    <property type="project" value="UniProtKB-UniRule"/>
</dbReference>
<dbReference type="AlphaFoldDB" id="A0A448ZNH4"/>
<feature type="binding site" evidence="17">
    <location>
        <position position="530"/>
    </location>
    <ligand>
        <name>ITP</name>
        <dbReference type="ChEBI" id="CHEBI:61402"/>
    </ligand>
</feature>
<feature type="compositionally biased region" description="Polar residues" evidence="20">
    <location>
        <begin position="10"/>
        <end position="19"/>
    </location>
</feature>
<keyword evidence="11 17" id="KW-0546">Nucleotide metabolism</keyword>
<feature type="binding site" evidence="18">
    <location>
        <position position="294"/>
    </location>
    <ligand>
        <name>substrate</name>
    </ligand>
</feature>
<evidence type="ECO:0000313" key="22">
    <source>
        <dbReference type="EMBL" id="VEU43597.1"/>
    </source>
</evidence>
<name>A0A448ZNH4_9STRA</name>
<feature type="binding site" evidence="18">
    <location>
        <begin position="250"/>
        <end position="255"/>
    </location>
    <ligand>
        <name>ATP</name>
        <dbReference type="ChEBI" id="CHEBI:30616"/>
    </ligand>
</feature>
<comment type="cofactor">
    <cofactor evidence="18">
        <name>Mg(2+)</name>
        <dbReference type="ChEBI" id="CHEBI:18420"/>
    </cofactor>
    <text evidence="18">Requires a divalent cation, most likely magnesium in vivo, as an electrophilic catalyst to aid phosphoryl group transfer. It is the chelate of the metal and the nucleotide that is the actual substrate.</text>
</comment>
<evidence type="ECO:0000259" key="21">
    <source>
        <dbReference type="Pfam" id="PF00294"/>
    </source>
</evidence>
<evidence type="ECO:0000256" key="18">
    <source>
        <dbReference type="HAMAP-Rule" id="MF_03215"/>
    </source>
</evidence>
<reference evidence="22 23" key="1">
    <citation type="submission" date="2019-01" db="EMBL/GenBank/DDBJ databases">
        <authorList>
            <person name="Ferrante I. M."/>
        </authorList>
    </citation>
    <scope>NUCLEOTIDE SEQUENCE [LARGE SCALE GENOMIC DNA]</scope>
    <source>
        <strain evidence="22 23">B856</strain>
    </source>
</reference>
<evidence type="ECO:0000256" key="8">
    <source>
        <dbReference type="ARBA" id="ARBA00022840"/>
    </source>
</evidence>
<comment type="similarity">
    <text evidence="1">Belongs to the carbohydrate kinase pfkB family.</text>
</comment>
<dbReference type="SUPFAM" id="SSF53613">
    <property type="entry name" value="Ribokinase-like"/>
    <property type="match status" value="1"/>
</dbReference>
<keyword evidence="4 17" id="KW-0479">Metal-binding</keyword>
<feature type="binding site" evidence="18">
    <location>
        <begin position="30"/>
        <end position="32"/>
    </location>
    <ligand>
        <name>substrate</name>
    </ligand>
</feature>
<evidence type="ECO:0000256" key="7">
    <source>
        <dbReference type="ARBA" id="ARBA00022801"/>
    </source>
</evidence>
<proteinExistence type="inferred from homology"/>
<comment type="caution">
    <text evidence="18">Lacks conserved residue(s) required for the propagation of feature annotation.</text>
</comment>
<dbReference type="SUPFAM" id="SSF52972">
    <property type="entry name" value="ITPase-like"/>
    <property type="match status" value="1"/>
</dbReference>
<dbReference type="InterPro" id="IPR002173">
    <property type="entry name" value="Carboh/pur_kinase_PfkB_CS"/>
</dbReference>